<comment type="subunit">
    <text evidence="5">Homodimer.</text>
</comment>
<dbReference type="Gene3D" id="3.90.1150.10">
    <property type="entry name" value="Aspartate Aminotransferase, domain 1"/>
    <property type="match status" value="1"/>
</dbReference>
<feature type="modified residue" description="N6-(pyridoxal phosphate)lysine" evidence="5">
    <location>
        <position position="257"/>
    </location>
</feature>
<comment type="cofactor">
    <cofactor evidence="5">
        <name>pyridoxal 5'-phosphate</name>
        <dbReference type="ChEBI" id="CHEBI:597326"/>
    </cofactor>
    <text evidence="5">Binds 1 pyridoxal phosphate per subunit.</text>
</comment>
<dbReference type="NCBIfam" id="TIGR00707">
    <property type="entry name" value="argD"/>
    <property type="match status" value="1"/>
</dbReference>
<comment type="pathway">
    <text evidence="5">Amino-acid biosynthesis; L-arginine biosynthesis; N(2)-acetyl-L-ornithine from L-glutamate: step 4/4.</text>
</comment>
<evidence type="ECO:0000313" key="6">
    <source>
        <dbReference type="EMBL" id="VYU50214.1"/>
    </source>
</evidence>
<dbReference type="Pfam" id="PF00202">
    <property type="entry name" value="Aminotran_3"/>
    <property type="match status" value="1"/>
</dbReference>
<dbReference type="NCBIfam" id="NF002325">
    <property type="entry name" value="PRK01278.1"/>
    <property type="match status" value="1"/>
</dbReference>
<evidence type="ECO:0000256" key="4">
    <source>
        <dbReference type="ARBA" id="ARBA00022898"/>
    </source>
</evidence>
<dbReference type="PANTHER" id="PTHR11986:SF79">
    <property type="entry name" value="ACETYLORNITHINE AMINOTRANSFERASE, MITOCHONDRIAL"/>
    <property type="match status" value="1"/>
</dbReference>
<dbReference type="EC" id="2.6.1.11" evidence="5"/>
<evidence type="ECO:0000256" key="2">
    <source>
        <dbReference type="ARBA" id="ARBA00022605"/>
    </source>
</evidence>
<feature type="binding site" evidence="5">
    <location>
        <position position="142"/>
    </location>
    <ligand>
        <name>pyridoxal 5'-phosphate</name>
        <dbReference type="ChEBI" id="CHEBI:597326"/>
    </ligand>
</feature>
<feature type="binding site" evidence="5">
    <location>
        <begin position="228"/>
        <end position="231"/>
    </location>
    <ligand>
        <name>pyridoxal 5'-phosphate</name>
        <dbReference type="ChEBI" id="CHEBI:597326"/>
    </ligand>
</feature>
<evidence type="ECO:0000256" key="3">
    <source>
        <dbReference type="ARBA" id="ARBA00022679"/>
    </source>
</evidence>
<feature type="binding site" evidence="5">
    <location>
        <begin position="109"/>
        <end position="110"/>
    </location>
    <ligand>
        <name>pyridoxal 5'-phosphate</name>
        <dbReference type="ChEBI" id="CHEBI:597326"/>
    </ligand>
</feature>
<dbReference type="InterPro" id="IPR049704">
    <property type="entry name" value="Aminotrans_3_PPA_site"/>
</dbReference>
<dbReference type="CDD" id="cd00610">
    <property type="entry name" value="OAT_like"/>
    <property type="match status" value="1"/>
</dbReference>
<name>A0A6N3FDR1_9FIRM</name>
<keyword evidence="3 5" id="KW-0808">Transferase</keyword>
<dbReference type="InterPro" id="IPR015421">
    <property type="entry name" value="PyrdxlP-dep_Trfase_major"/>
</dbReference>
<dbReference type="GO" id="GO:0005737">
    <property type="term" value="C:cytoplasm"/>
    <property type="evidence" value="ECO:0007669"/>
    <property type="project" value="UniProtKB-SubCell"/>
</dbReference>
<dbReference type="GO" id="GO:0042802">
    <property type="term" value="F:identical protein binding"/>
    <property type="evidence" value="ECO:0007669"/>
    <property type="project" value="TreeGrafter"/>
</dbReference>
<gene>
    <name evidence="5 6" type="primary">argD</name>
    <name evidence="6" type="ORF">IBLFYP30_00363</name>
</gene>
<evidence type="ECO:0000256" key="1">
    <source>
        <dbReference type="ARBA" id="ARBA00022576"/>
    </source>
</evidence>
<feature type="binding site" evidence="5">
    <location>
        <position position="286"/>
    </location>
    <ligand>
        <name>pyridoxal 5'-phosphate</name>
        <dbReference type="ChEBI" id="CHEBI:597326"/>
    </ligand>
</feature>
<proteinExistence type="inferred from homology"/>
<sequence>MELTQNVKNIQEKWDANFMKTYAQIPIVMDKGEGATITDIDGKKYVDFTSGIGVSSLGYGHKGLVEAIQYQASKLLHSSNIFFNQPHVEAGAKLIALSGYDKVFFCNSGTEANEGAMKIARKYSDLKYGGDRGTILSLNKSFHGRTMASLMATGKEAYHKYFYPLPTGYKYVEKNDIEAFKEALKDETICAFIFEAVQGEGGVYPIDKDFIEEAVKLCQEKDIVVICDEVQAGMGRTGKLFGFQEFDIKPDLVTMAKGLAGGIPVGGILADEKVSDVLVPGDHGTTFGGNALAMAAANVVLDELAKPEFLADVAKKGDYIMDTVKSWGLDEIVEVRGKGLMIGIEIKGSASEIEKVAAQKGLLILTAGEHVIRLLPPLVISMDEINKGLEILKECL</sequence>
<comment type="miscellaneous">
    <text evidence="5">May also have succinyldiaminopimelate aminotransferase activity, thus carrying out the corresponding step in lysine biosynthesis.</text>
</comment>
<dbReference type="AlphaFoldDB" id="A0A6N3FDR1"/>
<keyword evidence="4 5" id="KW-0663">Pyridoxal phosphate</keyword>
<keyword evidence="5" id="KW-0055">Arginine biosynthesis</keyword>
<dbReference type="GO" id="GO:0030170">
    <property type="term" value="F:pyridoxal phosphate binding"/>
    <property type="evidence" value="ECO:0007669"/>
    <property type="project" value="InterPro"/>
</dbReference>
<dbReference type="HAMAP" id="MF_01107">
    <property type="entry name" value="ArgD_aminotrans_3"/>
    <property type="match status" value="1"/>
</dbReference>
<evidence type="ECO:0000256" key="5">
    <source>
        <dbReference type="HAMAP-Rule" id="MF_01107"/>
    </source>
</evidence>
<organism evidence="6">
    <name type="scientific">Intestinibacter bartlettii</name>
    <dbReference type="NCBI Taxonomy" id="261299"/>
    <lineage>
        <taxon>Bacteria</taxon>
        <taxon>Bacillati</taxon>
        <taxon>Bacillota</taxon>
        <taxon>Clostridia</taxon>
        <taxon>Peptostreptococcales</taxon>
        <taxon>Peptostreptococcaceae</taxon>
        <taxon>Intestinibacter</taxon>
    </lineage>
</organism>
<protein>
    <recommendedName>
        <fullName evidence="5">Acetylornithine aminotransferase</fullName>
        <shortName evidence="5">ACOAT</shortName>
        <ecNumber evidence="5">2.6.1.11</ecNumber>
    </recommendedName>
</protein>
<dbReference type="PROSITE" id="PS00600">
    <property type="entry name" value="AA_TRANSFER_CLASS_3"/>
    <property type="match status" value="1"/>
</dbReference>
<comment type="catalytic activity">
    <reaction evidence="5">
        <text>N(2)-acetyl-L-ornithine + 2-oxoglutarate = N-acetyl-L-glutamate 5-semialdehyde + L-glutamate</text>
        <dbReference type="Rhea" id="RHEA:18049"/>
        <dbReference type="ChEBI" id="CHEBI:16810"/>
        <dbReference type="ChEBI" id="CHEBI:29123"/>
        <dbReference type="ChEBI" id="CHEBI:29985"/>
        <dbReference type="ChEBI" id="CHEBI:57805"/>
        <dbReference type="EC" id="2.6.1.11"/>
    </reaction>
</comment>
<dbReference type="InterPro" id="IPR050103">
    <property type="entry name" value="Class-III_PLP-dep_AT"/>
</dbReference>
<reference evidence="6" key="1">
    <citation type="submission" date="2019-11" db="EMBL/GenBank/DDBJ databases">
        <authorList>
            <person name="Feng L."/>
        </authorList>
    </citation>
    <scope>NUCLEOTIDE SEQUENCE</scope>
    <source>
        <strain evidence="6">IbartlettiiLFYP30</strain>
    </source>
</reference>
<dbReference type="GO" id="GO:0006526">
    <property type="term" value="P:L-arginine biosynthetic process"/>
    <property type="evidence" value="ECO:0007669"/>
    <property type="project" value="UniProtKB-UniRule"/>
</dbReference>
<dbReference type="GO" id="GO:0003992">
    <property type="term" value="F:N2-acetyl-L-ornithine:2-oxoglutarate 5-aminotransferase activity"/>
    <property type="evidence" value="ECO:0007669"/>
    <property type="project" value="UniProtKB-UniRule"/>
</dbReference>
<dbReference type="InterPro" id="IPR004636">
    <property type="entry name" value="AcOrn/SuccOrn_fam"/>
</dbReference>
<comment type="similarity">
    <text evidence="5">Belongs to the class-III pyridoxal-phosphate-dependent aminotransferase family. ArgD subfamily.</text>
</comment>
<dbReference type="RefSeq" id="WP_024038537.1">
    <property type="nucleotide sequence ID" value="NZ_CACRUE010000044.1"/>
</dbReference>
<dbReference type="Gene3D" id="3.40.640.10">
    <property type="entry name" value="Type I PLP-dependent aspartate aminotransferase-like (Major domain)"/>
    <property type="match status" value="1"/>
</dbReference>
<feature type="binding site" evidence="5">
    <location>
        <position position="285"/>
    </location>
    <ligand>
        <name>N(2)-acetyl-L-ornithine</name>
        <dbReference type="ChEBI" id="CHEBI:57805"/>
    </ligand>
</feature>
<dbReference type="SUPFAM" id="SSF53383">
    <property type="entry name" value="PLP-dependent transferases"/>
    <property type="match status" value="1"/>
</dbReference>
<dbReference type="UniPathway" id="UPA00068">
    <property type="reaction ID" value="UER00109"/>
</dbReference>
<dbReference type="EMBL" id="CACRUE010000044">
    <property type="protein sequence ID" value="VYU50214.1"/>
    <property type="molecule type" value="Genomic_DNA"/>
</dbReference>
<keyword evidence="2 5" id="KW-0028">Amino-acid biosynthesis</keyword>
<comment type="subcellular location">
    <subcellularLocation>
        <location evidence="5">Cytoplasm</location>
    </subcellularLocation>
</comment>
<keyword evidence="5" id="KW-0963">Cytoplasm</keyword>
<keyword evidence="1 5" id="KW-0032">Aminotransferase</keyword>
<accession>A0A6N3FDR1</accession>
<dbReference type="PANTHER" id="PTHR11986">
    <property type="entry name" value="AMINOTRANSFERASE CLASS III"/>
    <property type="match status" value="1"/>
</dbReference>
<dbReference type="InterPro" id="IPR005814">
    <property type="entry name" value="Aminotrans_3"/>
</dbReference>
<feature type="binding site" evidence="5">
    <location>
        <position position="145"/>
    </location>
    <ligand>
        <name>N(2)-acetyl-L-ornithine</name>
        <dbReference type="ChEBI" id="CHEBI:57805"/>
    </ligand>
</feature>
<dbReference type="InterPro" id="IPR015424">
    <property type="entry name" value="PyrdxlP-dep_Trfase"/>
</dbReference>
<dbReference type="FunFam" id="3.40.640.10:FF:000004">
    <property type="entry name" value="Acetylornithine aminotransferase"/>
    <property type="match status" value="1"/>
</dbReference>
<dbReference type="InterPro" id="IPR015422">
    <property type="entry name" value="PyrdxlP-dep_Trfase_small"/>
</dbReference>
<dbReference type="PIRSF" id="PIRSF000521">
    <property type="entry name" value="Transaminase_4ab_Lys_Orn"/>
    <property type="match status" value="1"/>
</dbReference>